<dbReference type="InterPro" id="IPR036465">
    <property type="entry name" value="vWFA_dom_sf"/>
</dbReference>
<dbReference type="InterPro" id="IPR002035">
    <property type="entry name" value="VWF_A"/>
</dbReference>
<dbReference type="PROSITE" id="PS50234">
    <property type="entry name" value="VWFA"/>
    <property type="match status" value="1"/>
</dbReference>
<dbReference type="SMART" id="SM00327">
    <property type="entry name" value="VWA"/>
    <property type="match status" value="1"/>
</dbReference>
<organism evidence="2 3">
    <name type="scientific">Parabacteroides distasonis</name>
    <dbReference type="NCBI Taxonomy" id="823"/>
    <lineage>
        <taxon>Bacteria</taxon>
        <taxon>Pseudomonadati</taxon>
        <taxon>Bacteroidota</taxon>
        <taxon>Bacteroidia</taxon>
        <taxon>Bacteroidales</taxon>
        <taxon>Tannerellaceae</taxon>
        <taxon>Parabacteroides</taxon>
    </lineage>
</organism>
<comment type="caution">
    <text evidence="2">The sequence shown here is derived from an EMBL/GenBank/DDBJ whole genome shotgun (WGS) entry which is preliminary data.</text>
</comment>
<dbReference type="RefSeq" id="WP_004289457.1">
    <property type="nucleotide sequence ID" value="NZ_CABMKT010000001.1"/>
</dbReference>
<dbReference type="Gene3D" id="3.40.50.410">
    <property type="entry name" value="von Willebrand factor, type A domain"/>
    <property type="match status" value="1"/>
</dbReference>
<dbReference type="CDD" id="cd01464">
    <property type="entry name" value="vWA_subfamily"/>
    <property type="match status" value="1"/>
</dbReference>
<proteinExistence type="predicted"/>
<protein>
    <submittedName>
        <fullName evidence="2">Tellurium resistance protein TerY</fullName>
    </submittedName>
</protein>
<name>A0A1Y4ITY1_PARDI</name>
<dbReference type="PIRSF" id="PIRSF020634">
    <property type="entry name" value="TerY_vWA"/>
    <property type="match status" value="1"/>
</dbReference>
<dbReference type="Proteomes" id="UP000195950">
    <property type="component" value="Unassembled WGS sequence"/>
</dbReference>
<dbReference type="SUPFAM" id="SSF53300">
    <property type="entry name" value="vWA-like"/>
    <property type="match status" value="1"/>
</dbReference>
<evidence type="ECO:0000259" key="1">
    <source>
        <dbReference type="PROSITE" id="PS50234"/>
    </source>
</evidence>
<evidence type="ECO:0000313" key="2">
    <source>
        <dbReference type="EMBL" id="OUP21939.1"/>
    </source>
</evidence>
<dbReference type="InterPro" id="IPR011392">
    <property type="entry name" value="Tellurite-R_TerY"/>
</dbReference>
<dbReference type="AlphaFoldDB" id="A0A1Y4ITY1"/>
<accession>A0A1Y4ITY1</accession>
<feature type="domain" description="VWFA" evidence="1">
    <location>
        <begin position="5"/>
        <end position="177"/>
    </location>
</feature>
<dbReference type="EMBL" id="NFJX01000002">
    <property type="protein sequence ID" value="OUP21939.1"/>
    <property type="molecule type" value="Genomic_DNA"/>
</dbReference>
<dbReference type="Pfam" id="PF00092">
    <property type="entry name" value="VWA"/>
    <property type="match status" value="1"/>
</dbReference>
<reference evidence="3" key="1">
    <citation type="submission" date="2017-04" db="EMBL/GenBank/DDBJ databases">
        <title>Function of individual gut microbiota members based on whole genome sequencing of pure cultures obtained from chicken caecum.</title>
        <authorList>
            <person name="Medvecky M."/>
            <person name="Cejkova D."/>
            <person name="Polansky O."/>
            <person name="Karasova D."/>
            <person name="Kubasova T."/>
            <person name="Cizek A."/>
            <person name="Rychlik I."/>
        </authorList>
    </citation>
    <scope>NUCLEOTIDE SEQUENCE [LARGE SCALE GENOMIC DNA]</scope>
    <source>
        <strain evidence="3">An199</strain>
    </source>
</reference>
<gene>
    <name evidence="2" type="ORF">B5F32_02795</name>
</gene>
<evidence type="ECO:0000313" key="3">
    <source>
        <dbReference type="Proteomes" id="UP000195950"/>
    </source>
</evidence>
<sequence>MRRLPVYLLLDTSGSMYGEPIEAVKNGVQTLISTLRGDPYALETAYISIITFNSVAQQVTPLTELSAFQQPQIEASGCTALGEALTLLAQKVDTEIVKTTQEVKGDWKPLVFLMTDGEPTDDLQKGLDEFKKRKFGMVVACAAGQGANTNTLKKITENVVQLDTADSATIKAFFKWVSASISTGSQKVEDTHGDVASMSELPPPPPEVNIVV</sequence>
<dbReference type="GeneID" id="93070267"/>